<proteinExistence type="predicted"/>
<dbReference type="InterPro" id="IPR049537">
    <property type="entry name" value="RelB-like"/>
</dbReference>
<evidence type="ECO:0000313" key="1">
    <source>
        <dbReference type="EMBL" id="SZD74353.1"/>
    </source>
</evidence>
<sequence length="80" mass="9174">MVTGNHQFITDNNGTPLSVVIPIQQYNEIIEIVEQYNRESKFKPTPEEMESLEISNQQIIEGKTISSMDLSKRLKDKYGS</sequence>
<gene>
    <name evidence="1" type="ORF">SAMEA104719789_01779</name>
</gene>
<reference evidence="1 2" key="1">
    <citation type="submission" date="2018-09" db="EMBL/GenBank/DDBJ databases">
        <authorList>
            <consortium name="Pathogen Informatics"/>
        </authorList>
    </citation>
    <scope>NUCLEOTIDE SEQUENCE [LARGE SCALE GENOMIC DNA]</scope>
    <source>
        <strain evidence="1 2">OH-22767</strain>
    </source>
</reference>
<evidence type="ECO:0000313" key="2">
    <source>
        <dbReference type="Proteomes" id="UP000262142"/>
    </source>
</evidence>
<dbReference type="Pfam" id="PF18506">
    <property type="entry name" value="RelB-like"/>
    <property type="match status" value="1"/>
</dbReference>
<accession>A0A383U5Z1</accession>
<name>A0A383U5Z1_9FLAO</name>
<organism evidence="1 2">
    <name type="scientific">Candidatus Ornithobacterium hominis</name>
    <dbReference type="NCBI Taxonomy" id="2497989"/>
    <lineage>
        <taxon>Bacteria</taxon>
        <taxon>Pseudomonadati</taxon>
        <taxon>Bacteroidota</taxon>
        <taxon>Flavobacteriia</taxon>
        <taxon>Flavobacteriales</taxon>
        <taxon>Weeksellaceae</taxon>
        <taxon>Ornithobacterium</taxon>
    </lineage>
</organism>
<dbReference type="EMBL" id="UNSC01000012">
    <property type="protein sequence ID" value="SZD74353.1"/>
    <property type="molecule type" value="Genomic_DNA"/>
</dbReference>
<dbReference type="Proteomes" id="UP000262142">
    <property type="component" value="Unassembled WGS sequence"/>
</dbReference>
<keyword evidence="2" id="KW-1185">Reference proteome</keyword>
<dbReference type="RefSeq" id="WP_119058575.1">
    <property type="nucleotide sequence ID" value="NZ_UNSC01000012.1"/>
</dbReference>
<dbReference type="AlphaFoldDB" id="A0A383U5Z1"/>
<dbReference type="OrthoDB" id="5773047at2"/>
<protein>
    <submittedName>
        <fullName evidence="1">Uncharacterized protein</fullName>
    </submittedName>
</protein>